<protein>
    <submittedName>
        <fullName evidence="4">Phospholipase</fullName>
    </submittedName>
</protein>
<evidence type="ECO:0000313" key="4">
    <source>
        <dbReference type="EMBL" id="MFD1019192.1"/>
    </source>
</evidence>
<sequence length="99" mass="11600">MDRHSNRNRRGWCLFPGYNWCGPGCNGPGAPVNEVDACCKMHDECYAYYGASCYCDQMFSRCLEPYINPYTEEGRRARTMHRYMKAQQLFTCAFSRNNR</sequence>
<evidence type="ECO:0000256" key="2">
    <source>
        <dbReference type="ARBA" id="ARBA00022525"/>
    </source>
</evidence>
<dbReference type="Proteomes" id="UP001596990">
    <property type="component" value="Unassembled WGS sequence"/>
</dbReference>
<dbReference type="InterPro" id="IPR013607">
    <property type="entry name" value="Phospholipase_A2-like"/>
</dbReference>
<dbReference type="EMBL" id="JBHTKL010000002">
    <property type="protein sequence ID" value="MFD1019192.1"/>
    <property type="molecule type" value="Genomic_DNA"/>
</dbReference>
<dbReference type="SUPFAM" id="SSF48619">
    <property type="entry name" value="Phospholipase A2, PLA2"/>
    <property type="match status" value="1"/>
</dbReference>
<dbReference type="RefSeq" id="WP_386058636.1">
    <property type="nucleotide sequence ID" value="NZ_JBHTKL010000002.1"/>
</dbReference>
<name>A0ABW3KZ89_9BACI</name>
<dbReference type="Gene3D" id="1.20.90.10">
    <property type="entry name" value="Phospholipase A2 domain"/>
    <property type="match status" value="1"/>
</dbReference>
<keyword evidence="5" id="KW-1185">Reference proteome</keyword>
<evidence type="ECO:0000313" key="5">
    <source>
        <dbReference type="Proteomes" id="UP001596990"/>
    </source>
</evidence>
<evidence type="ECO:0000259" key="3">
    <source>
        <dbReference type="Pfam" id="PF08398"/>
    </source>
</evidence>
<reference evidence="5" key="1">
    <citation type="journal article" date="2019" name="Int. J. Syst. Evol. Microbiol.">
        <title>The Global Catalogue of Microorganisms (GCM) 10K type strain sequencing project: providing services to taxonomists for standard genome sequencing and annotation.</title>
        <authorList>
            <consortium name="The Broad Institute Genomics Platform"/>
            <consortium name="The Broad Institute Genome Sequencing Center for Infectious Disease"/>
            <person name="Wu L."/>
            <person name="Ma J."/>
        </authorList>
    </citation>
    <scope>NUCLEOTIDE SEQUENCE [LARGE SCALE GENOMIC DNA]</scope>
    <source>
        <strain evidence="5">CCUG 56607</strain>
    </source>
</reference>
<proteinExistence type="predicted"/>
<accession>A0ABW3KZ89</accession>
<gene>
    <name evidence="4" type="ORF">ACFQ2J_08300</name>
</gene>
<comment type="subcellular location">
    <subcellularLocation>
        <location evidence="1">Secreted</location>
    </subcellularLocation>
</comment>
<dbReference type="InterPro" id="IPR036444">
    <property type="entry name" value="PLipase_A2_dom_sf"/>
</dbReference>
<dbReference type="InterPro" id="IPR033113">
    <property type="entry name" value="PLA2_histidine"/>
</dbReference>
<keyword evidence="2" id="KW-0964">Secreted</keyword>
<dbReference type="Pfam" id="PF08398">
    <property type="entry name" value="Phospholip_A2_4"/>
    <property type="match status" value="1"/>
</dbReference>
<feature type="domain" description="Phospholipase A2-like" evidence="3">
    <location>
        <begin position="15"/>
        <end position="49"/>
    </location>
</feature>
<evidence type="ECO:0000256" key="1">
    <source>
        <dbReference type="ARBA" id="ARBA00004613"/>
    </source>
</evidence>
<organism evidence="4 5">
    <name type="scientific">Thalassobacillus hwangdonensis</name>
    <dbReference type="NCBI Taxonomy" id="546108"/>
    <lineage>
        <taxon>Bacteria</taxon>
        <taxon>Bacillati</taxon>
        <taxon>Bacillota</taxon>
        <taxon>Bacilli</taxon>
        <taxon>Bacillales</taxon>
        <taxon>Bacillaceae</taxon>
        <taxon>Thalassobacillus</taxon>
    </lineage>
</organism>
<dbReference type="PROSITE" id="PS00118">
    <property type="entry name" value="PA2_HIS"/>
    <property type="match status" value="1"/>
</dbReference>
<comment type="caution">
    <text evidence="4">The sequence shown here is derived from an EMBL/GenBank/DDBJ whole genome shotgun (WGS) entry which is preliminary data.</text>
</comment>